<proteinExistence type="predicted"/>
<dbReference type="PROSITE" id="PS50075">
    <property type="entry name" value="CARRIER"/>
    <property type="match status" value="1"/>
</dbReference>
<reference evidence="2" key="1">
    <citation type="submission" date="2022-06" db="EMBL/GenBank/DDBJ databases">
        <title>Rothia sp. isolated from sandalwood seedling.</title>
        <authorList>
            <person name="Tuikhar N."/>
            <person name="Kirdat K."/>
            <person name="Thorat V."/>
            <person name="Swetha P."/>
            <person name="Padma S."/>
            <person name="Sundararaj R."/>
            <person name="Yadav A."/>
        </authorList>
    </citation>
    <scope>NUCLEOTIDE SEQUENCE</scope>
    <source>
        <strain evidence="2">AR01</strain>
    </source>
</reference>
<keyword evidence="3" id="KW-1185">Reference proteome</keyword>
<dbReference type="InterPro" id="IPR036736">
    <property type="entry name" value="ACP-like_sf"/>
</dbReference>
<name>A0A9X2HF47_9MICC</name>
<sequence length="73" mass="7961">MQKIVEELRTEIAAALEVAPEQVDPDVDLTDQGLDSVRLMGLMGRIQDAGHSVDYADLADDPRLAAWDRLLGA</sequence>
<dbReference type="RefSeq" id="WP_254168423.1">
    <property type="nucleotide sequence ID" value="NZ_JANAFB010000044.1"/>
</dbReference>
<feature type="domain" description="Carrier" evidence="1">
    <location>
        <begin position="1"/>
        <end position="73"/>
    </location>
</feature>
<evidence type="ECO:0000313" key="3">
    <source>
        <dbReference type="Proteomes" id="UP001139502"/>
    </source>
</evidence>
<dbReference type="Proteomes" id="UP001139502">
    <property type="component" value="Unassembled WGS sequence"/>
</dbReference>
<accession>A0A9X2HF47</accession>
<dbReference type="EMBL" id="JANAFB010000044">
    <property type="protein sequence ID" value="MCP3426965.1"/>
    <property type="molecule type" value="Genomic_DNA"/>
</dbReference>
<dbReference type="Gene3D" id="1.10.1200.10">
    <property type="entry name" value="ACP-like"/>
    <property type="match status" value="1"/>
</dbReference>
<dbReference type="Pfam" id="PF00550">
    <property type="entry name" value="PP-binding"/>
    <property type="match status" value="1"/>
</dbReference>
<organism evidence="2 3">
    <name type="scientific">Rothia santali</name>
    <dbReference type="NCBI Taxonomy" id="2949643"/>
    <lineage>
        <taxon>Bacteria</taxon>
        <taxon>Bacillati</taxon>
        <taxon>Actinomycetota</taxon>
        <taxon>Actinomycetes</taxon>
        <taxon>Micrococcales</taxon>
        <taxon>Micrococcaceae</taxon>
        <taxon>Rothia</taxon>
    </lineage>
</organism>
<dbReference type="SUPFAM" id="SSF47336">
    <property type="entry name" value="ACP-like"/>
    <property type="match status" value="1"/>
</dbReference>
<dbReference type="InterPro" id="IPR009081">
    <property type="entry name" value="PP-bd_ACP"/>
</dbReference>
<dbReference type="AlphaFoldDB" id="A0A9X2HF47"/>
<protein>
    <submittedName>
        <fullName evidence="2">Phosphopantetheine-binding protein</fullName>
    </submittedName>
</protein>
<evidence type="ECO:0000259" key="1">
    <source>
        <dbReference type="PROSITE" id="PS50075"/>
    </source>
</evidence>
<evidence type="ECO:0000313" key="2">
    <source>
        <dbReference type="EMBL" id="MCP3426965.1"/>
    </source>
</evidence>
<comment type="caution">
    <text evidence="2">The sequence shown here is derived from an EMBL/GenBank/DDBJ whole genome shotgun (WGS) entry which is preliminary data.</text>
</comment>
<gene>
    <name evidence="2" type="ORF">NBM05_13340</name>
</gene>